<feature type="compositionally biased region" description="Basic and acidic residues" evidence="7">
    <location>
        <begin position="138"/>
        <end position="159"/>
    </location>
</feature>
<evidence type="ECO:0000256" key="3">
    <source>
        <dbReference type="ARBA" id="ARBA00022679"/>
    </source>
</evidence>
<dbReference type="InterPro" id="IPR017408">
    <property type="entry name" value="Arginine_N-MeTrfase_2"/>
</dbReference>
<keyword evidence="4" id="KW-0949">S-adenosyl-L-methionine</keyword>
<keyword evidence="10" id="KW-1185">Reference proteome</keyword>
<dbReference type="InterPro" id="IPR029063">
    <property type="entry name" value="SAM-dependent_MTases_sf"/>
</dbReference>
<evidence type="ECO:0000313" key="9">
    <source>
        <dbReference type="EMBL" id="PRT52607.1"/>
    </source>
</evidence>
<dbReference type="GO" id="GO:0019702">
    <property type="term" value="F:protein arginine N5-methyltransferase activity"/>
    <property type="evidence" value="ECO:0007669"/>
    <property type="project" value="TreeGrafter"/>
</dbReference>
<dbReference type="GO" id="GO:0032259">
    <property type="term" value="P:methylation"/>
    <property type="evidence" value="ECO:0007669"/>
    <property type="project" value="UniProtKB-KW"/>
</dbReference>
<dbReference type="SUPFAM" id="SSF53335">
    <property type="entry name" value="S-adenosyl-L-methionine-dependent methyltransferases"/>
    <property type="match status" value="1"/>
</dbReference>
<comment type="function">
    <text evidence="6">S-adenosyl-L-methionine-dependent protein-arginine N-methyltransferase that methylates the delta-nitrogen atom of arginine residues to form N5-methylarginine (type IV) in target proteins. Monomethylates ribosomal protein L12.</text>
</comment>
<keyword evidence="3 6" id="KW-0808">Transferase</keyword>
<dbReference type="RefSeq" id="XP_024662553.1">
    <property type="nucleotide sequence ID" value="XM_024806785.1"/>
</dbReference>
<evidence type="ECO:0000256" key="5">
    <source>
        <dbReference type="ARBA" id="ARBA00023242"/>
    </source>
</evidence>
<dbReference type="PANTHER" id="PTHR32379">
    <property type="entry name" value="GUANIDINOACETATE N-METHYLTRANSFERASE"/>
    <property type="match status" value="1"/>
</dbReference>
<dbReference type="OrthoDB" id="19014at2759"/>
<comment type="subunit">
    <text evidence="6">Monomer.</text>
</comment>
<dbReference type="Proteomes" id="UP000238350">
    <property type="component" value="Unassembled WGS sequence"/>
</dbReference>
<evidence type="ECO:0000256" key="7">
    <source>
        <dbReference type="SAM" id="MobiDB-lite"/>
    </source>
</evidence>
<proteinExistence type="inferred from homology"/>
<evidence type="ECO:0000256" key="1">
    <source>
        <dbReference type="ARBA" id="ARBA00022490"/>
    </source>
</evidence>
<dbReference type="GeneID" id="36513976"/>
<evidence type="ECO:0000259" key="8">
    <source>
        <dbReference type="PROSITE" id="PS51559"/>
    </source>
</evidence>
<keyword evidence="5 6" id="KW-0539">Nucleus</keyword>
<keyword evidence="2 6" id="KW-0489">Methyltransferase</keyword>
<feature type="region of interest" description="Disordered" evidence="7">
    <location>
        <begin position="121"/>
        <end position="160"/>
    </location>
</feature>
<sequence>MDIFSICELKSDPATAYDDLRLFLKGGMPPNVLLGDVREDAGEVEKKSGLLHVLCRSATPEQQELAGQLVDQLFEYGASWMLIDGENKTPGCIARERGLNDLYVKFVQAGVRSEIFLRRMTEESEPSEEAAVNPGAEGAEKEENPRKKTRTTEPERNQEDYLTTNLAYEDDKLVTDQQDGVMMDWETPIMKRSAEIITHPGRNVLNVGFGMGIIDSFIQELGPGKHYICEAHPTVLAKMRADGWYDKPNVVILEGPWKQTLAKLLSQGVTFAGIYYDTFSEHYSDMLEFFDLVCGLLDFEGVFSFFNGLGADRQIIYDVYKQVVEFDVREFGFDVSYEAMPVEMPRTTWDGIKRAYFVLDEYALPRITFMS</sequence>
<dbReference type="EC" id="2.1.1.-" evidence="6"/>
<evidence type="ECO:0000256" key="2">
    <source>
        <dbReference type="ARBA" id="ARBA00022603"/>
    </source>
</evidence>
<dbReference type="STRING" id="45607.A0A2T0FCB3"/>
<comment type="caution">
    <text evidence="9">The sequence shown here is derived from an EMBL/GenBank/DDBJ whole genome shotgun (WGS) entry which is preliminary data.</text>
</comment>
<comment type="subcellular location">
    <subcellularLocation>
        <location evidence="6">Cytoplasm</location>
    </subcellularLocation>
    <subcellularLocation>
        <location evidence="6">Nucleus</location>
    </subcellularLocation>
</comment>
<accession>A0A2T0FCB3</accession>
<evidence type="ECO:0000256" key="6">
    <source>
        <dbReference type="PIRNR" id="PIRNR038148"/>
    </source>
</evidence>
<dbReference type="InterPro" id="IPR051038">
    <property type="entry name" value="RMT2/GAMT_Mtase"/>
</dbReference>
<dbReference type="InterPro" id="IPR026480">
    <property type="entry name" value="RMT2_dom"/>
</dbReference>
<gene>
    <name evidence="9" type="ORF">B9G98_00227</name>
</gene>
<name>A0A2T0FCB3_9ASCO</name>
<dbReference type="AlphaFoldDB" id="A0A2T0FCB3"/>
<protein>
    <recommendedName>
        <fullName evidence="6">Arginine N-methyltransferase 2</fullName>
        <ecNumber evidence="6">2.1.1.-</ecNumber>
    </recommendedName>
</protein>
<dbReference type="EMBL" id="NDIQ01000001">
    <property type="protein sequence ID" value="PRT52607.1"/>
    <property type="molecule type" value="Genomic_DNA"/>
</dbReference>
<dbReference type="GO" id="GO:0005737">
    <property type="term" value="C:cytoplasm"/>
    <property type="evidence" value="ECO:0007669"/>
    <property type="project" value="UniProtKB-SubCell"/>
</dbReference>
<organism evidence="9 10">
    <name type="scientific">Wickerhamiella sorbophila</name>
    <dbReference type="NCBI Taxonomy" id="45607"/>
    <lineage>
        <taxon>Eukaryota</taxon>
        <taxon>Fungi</taxon>
        <taxon>Dikarya</taxon>
        <taxon>Ascomycota</taxon>
        <taxon>Saccharomycotina</taxon>
        <taxon>Dipodascomycetes</taxon>
        <taxon>Dipodascales</taxon>
        <taxon>Trichomonascaceae</taxon>
        <taxon>Wickerhamiella</taxon>
    </lineage>
</organism>
<feature type="domain" description="RMT2" evidence="8">
    <location>
        <begin position="151"/>
        <end position="371"/>
    </location>
</feature>
<dbReference type="GO" id="GO:0005634">
    <property type="term" value="C:nucleus"/>
    <property type="evidence" value="ECO:0007669"/>
    <property type="project" value="UniProtKB-SubCell"/>
</dbReference>
<dbReference type="PROSITE" id="PS51559">
    <property type="entry name" value="SAM_RMT2"/>
    <property type="match status" value="1"/>
</dbReference>
<keyword evidence="1 6" id="KW-0963">Cytoplasm</keyword>
<dbReference type="PANTHER" id="PTHR32379:SF1">
    <property type="entry name" value="GUANIDINOACETATE N-METHYLTRANSFERASE"/>
    <property type="match status" value="1"/>
</dbReference>
<comment type="similarity">
    <text evidence="6">Belongs to the class I-like SAM-binding methyltransferase superfamily. RMT2 methyltransferase family.</text>
</comment>
<dbReference type="Gene3D" id="3.40.50.150">
    <property type="entry name" value="Vaccinia Virus protein VP39"/>
    <property type="match status" value="1"/>
</dbReference>
<reference evidence="9 10" key="1">
    <citation type="submission" date="2017-04" db="EMBL/GenBank/DDBJ databases">
        <title>Genome sequencing of [Candida] sorbophila.</title>
        <authorList>
            <person name="Ahn J.O."/>
        </authorList>
    </citation>
    <scope>NUCLEOTIDE SEQUENCE [LARGE SCALE GENOMIC DNA]</scope>
    <source>
        <strain evidence="9 10">DS02</strain>
    </source>
</reference>
<dbReference type="PIRSF" id="PIRSF038148">
    <property type="entry name" value="Arginine_N-mtfrase-2"/>
    <property type="match status" value="1"/>
</dbReference>
<evidence type="ECO:0000313" key="10">
    <source>
        <dbReference type="Proteomes" id="UP000238350"/>
    </source>
</evidence>
<evidence type="ECO:0000256" key="4">
    <source>
        <dbReference type="ARBA" id="ARBA00022691"/>
    </source>
</evidence>